<keyword evidence="12 14" id="KW-0804">Transcription</keyword>
<dbReference type="Gene3D" id="3.30.1490.190">
    <property type="match status" value="1"/>
</dbReference>
<dbReference type="InterPro" id="IPR036390">
    <property type="entry name" value="WH_DNA-bd_sf"/>
</dbReference>
<dbReference type="EMBL" id="LVVZ01000014">
    <property type="protein sequence ID" value="OKL44476.1"/>
    <property type="molecule type" value="Genomic_DNA"/>
</dbReference>
<evidence type="ECO:0000256" key="10">
    <source>
        <dbReference type="ARBA" id="ARBA00023015"/>
    </source>
</evidence>
<evidence type="ECO:0000256" key="13">
    <source>
        <dbReference type="PIRSR" id="PIRSR602481-2"/>
    </source>
</evidence>
<proteinExistence type="inferred from homology"/>
<evidence type="ECO:0000256" key="1">
    <source>
        <dbReference type="ARBA" id="ARBA00004496"/>
    </source>
</evidence>
<dbReference type="Proteomes" id="UP000185783">
    <property type="component" value="Unassembled WGS sequence"/>
</dbReference>
<evidence type="ECO:0000256" key="9">
    <source>
        <dbReference type="ARBA" id="ARBA00023004"/>
    </source>
</evidence>
<reference evidence="15 16" key="1">
    <citation type="submission" date="2016-03" db="EMBL/GenBank/DDBJ databases">
        <title>Genome sequence of Nesiotobacter sp. nov., a moderately halophilic alphaproteobacterium isolated from the Yellow Sea, China.</title>
        <authorList>
            <person name="Zhang G."/>
            <person name="Zhang R."/>
        </authorList>
    </citation>
    <scope>NUCLEOTIDE SEQUENCE [LARGE SCALE GENOMIC DNA]</scope>
    <source>
        <strain evidence="15 16">WB1-6</strain>
    </source>
</reference>
<evidence type="ECO:0000256" key="11">
    <source>
        <dbReference type="ARBA" id="ARBA00023125"/>
    </source>
</evidence>
<evidence type="ECO:0000256" key="12">
    <source>
        <dbReference type="ARBA" id="ARBA00023163"/>
    </source>
</evidence>
<dbReference type="InterPro" id="IPR043135">
    <property type="entry name" value="Fur_C"/>
</dbReference>
<name>A0A1U7JIA2_9HYPH</name>
<comment type="subunit">
    <text evidence="3 14">Homodimer.</text>
</comment>
<sequence length="144" mass="16855">MVAENEMTLIELCAHKGMRMTDQRRVIADVIQAAEDHPDVEELYRRAVEIDPKISISTVYRTVKLFEDAGIIERHDFRDGRSRYEPVSEEHHDHLIDLRTGNVIEFRSEEIERIQEEVARKLGFKLIDHRLELYGVPLSDDKEA</sequence>
<dbReference type="GO" id="GO:0008270">
    <property type="term" value="F:zinc ion binding"/>
    <property type="evidence" value="ECO:0007669"/>
    <property type="project" value="TreeGrafter"/>
</dbReference>
<comment type="similarity">
    <text evidence="2 14">Belongs to the Fur family.</text>
</comment>
<evidence type="ECO:0000256" key="2">
    <source>
        <dbReference type="ARBA" id="ARBA00007957"/>
    </source>
</evidence>
<feature type="binding site" evidence="13">
    <location>
        <position position="93"/>
    </location>
    <ligand>
        <name>Fe cation</name>
        <dbReference type="ChEBI" id="CHEBI:24875"/>
    </ligand>
</feature>
<organism evidence="15 16">
    <name type="scientific">Pseudovibrio exalbescens</name>
    <dbReference type="NCBI Taxonomy" id="197461"/>
    <lineage>
        <taxon>Bacteria</taxon>
        <taxon>Pseudomonadati</taxon>
        <taxon>Pseudomonadota</taxon>
        <taxon>Alphaproteobacteria</taxon>
        <taxon>Hyphomicrobiales</taxon>
        <taxon>Stappiaceae</taxon>
        <taxon>Pseudovibrio</taxon>
    </lineage>
</organism>
<feature type="binding site" evidence="13">
    <location>
        <position position="91"/>
    </location>
    <ligand>
        <name>Fe cation</name>
        <dbReference type="ChEBI" id="CHEBI:24875"/>
    </ligand>
</feature>
<dbReference type="FunFam" id="1.10.10.10:FF:000051">
    <property type="entry name" value="Fur family transcriptional regulator"/>
    <property type="match status" value="1"/>
</dbReference>
<dbReference type="FunFam" id="3.30.1490.190:FF:000001">
    <property type="entry name" value="Ferric uptake regulation protein"/>
    <property type="match status" value="1"/>
</dbReference>
<comment type="cofactor">
    <cofactor evidence="13">
        <name>Mn(2+)</name>
        <dbReference type="ChEBI" id="CHEBI:29035"/>
    </cofactor>
    <cofactor evidence="13">
        <name>Fe(2+)</name>
        <dbReference type="ChEBI" id="CHEBI:29033"/>
    </cofactor>
    <text evidence="13">Binds 1 Mn(2+) or Fe(2+) ion per subunit.</text>
</comment>
<evidence type="ECO:0000256" key="6">
    <source>
        <dbReference type="ARBA" id="ARBA00022491"/>
    </source>
</evidence>
<dbReference type="GO" id="GO:0003700">
    <property type="term" value="F:DNA-binding transcription factor activity"/>
    <property type="evidence" value="ECO:0007669"/>
    <property type="project" value="UniProtKB-UniRule"/>
</dbReference>
<dbReference type="Gene3D" id="1.10.10.10">
    <property type="entry name" value="Winged helix-like DNA-binding domain superfamily/Winged helix DNA-binding domain"/>
    <property type="match status" value="1"/>
</dbReference>
<dbReference type="SUPFAM" id="SSF46785">
    <property type="entry name" value="Winged helix' DNA-binding domain"/>
    <property type="match status" value="1"/>
</dbReference>
<dbReference type="AlphaFoldDB" id="A0A1U7JIA2"/>
<feature type="binding site" evidence="13">
    <location>
        <position position="112"/>
    </location>
    <ligand>
        <name>Fe cation</name>
        <dbReference type="ChEBI" id="CHEBI:24875"/>
    </ligand>
</feature>
<dbReference type="GO" id="GO:0000976">
    <property type="term" value="F:transcription cis-regulatory region binding"/>
    <property type="evidence" value="ECO:0007669"/>
    <property type="project" value="TreeGrafter"/>
</dbReference>
<accession>A0A1U7JIA2</accession>
<dbReference type="PANTHER" id="PTHR33202">
    <property type="entry name" value="ZINC UPTAKE REGULATION PROTEIN"/>
    <property type="match status" value="1"/>
</dbReference>
<keyword evidence="11 14" id="KW-0238">DNA-binding</keyword>
<evidence type="ECO:0000256" key="8">
    <source>
        <dbReference type="ARBA" id="ARBA00022833"/>
    </source>
</evidence>
<keyword evidence="5 14" id="KW-0963">Cytoplasm</keyword>
<dbReference type="InterPro" id="IPR036388">
    <property type="entry name" value="WH-like_DNA-bd_sf"/>
</dbReference>
<evidence type="ECO:0000256" key="5">
    <source>
        <dbReference type="ARBA" id="ARBA00022490"/>
    </source>
</evidence>
<dbReference type="STRING" id="197461.A3843_08810"/>
<protein>
    <recommendedName>
        <fullName evidence="4 14">Ferric uptake regulation protein</fullName>
    </recommendedName>
</protein>
<comment type="subcellular location">
    <subcellularLocation>
        <location evidence="1 14">Cytoplasm</location>
    </subcellularLocation>
</comment>
<keyword evidence="10 14" id="KW-0805">Transcription regulation</keyword>
<evidence type="ECO:0000313" key="16">
    <source>
        <dbReference type="Proteomes" id="UP000185783"/>
    </source>
</evidence>
<evidence type="ECO:0000313" key="15">
    <source>
        <dbReference type="EMBL" id="OKL44476.1"/>
    </source>
</evidence>
<keyword evidence="9 13" id="KW-0408">Iron</keyword>
<keyword evidence="16" id="KW-1185">Reference proteome</keyword>
<dbReference type="CDD" id="cd07153">
    <property type="entry name" value="Fur_like"/>
    <property type="match status" value="1"/>
</dbReference>
<keyword evidence="8 14" id="KW-0862">Zinc</keyword>
<dbReference type="GO" id="GO:0005829">
    <property type="term" value="C:cytosol"/>
    <property type="evidence" value="ECO:0007669"/>
    <property type="project" value="TreeGrafter"/>
</dbReference>
<dbReference type="Pfam" id="PF01475">
    <property type="entry name" value="FUR"/>
    <property type="match status" value="1"/>
</dbReference>
<gene>
    <name evidence="14" type="primary">fur</name>
    <name evidence="15" type="ORF">A3843_08810</name>
</gene>
<dbReference type="PANTHER" id="PTHR33202:SF2">
    <property type="entry name" value="FERRIC UPTAKE REGULATION PROTEIN"/>
    <property type="match status" value="1"/>
</dbReference>
<evidence type="ECO:0000256" key="4">
    <source>
        <dbReference type="ARBA" id="ARBA00020910"/>
    </source>
</evidence>
<keyword evidence="7 13" id="KW-0479">Metal-binding</keyword>
<dbReference type="OrthoDB" id="8659436at2"/>
<dbReference type="GO" id="GO:1900376">
    <property type="term" value="P:regulation of secondary metabolite biosynthetic process"/>
    <property type="evidence" value="ECO:0007669"/>
    <property type="project" value="TreeGrafter"/>
</dbReference>
<dbReference type="InterPro" id="IPR002481">
    <property type="entry name" value="FUR"/>
</dbReference>
<feature type="binding site" evidence="13">
    <location>
        <position position="129"/>
    </location>
    <ligand>
        <name>Fe cation</name>
        <dbReference type="ChEBI" id="CHEBI:24875"/>
    </ligand>
</feature>
<evidence type="ECO:0000256" key="14">
    <source>
        <dbReference type="RuleBase" id="RU364037"/>
    </source>
</evidence>
<comment type="caution">
    <text evidence="15">The sequence shown here is derived from an EMBL/GenBank/DDBJ whole genome shotgun (WGS) entry which is preliminary data.</text>
</comment>
<evidence type="ECO:0000256" key="3">
    <source>
        <dbReference type="ARBA" id="ARBA00011738"/>
    </source>
</evidence>
<evidence type="ECO:0000256" key="7">
    <source>
        <dbReference type="ARBA" id="ARBA00022723"/>
    </source>
</evidence>
<keyword evidence="6 14" id="KW-0678">Repressor</keyword>
<dbReference type="GO" id="GO:0045892">
    <property type="term" value="P:negative regulation of DNA-templated transcription"/>
    <property type="evidence" value="ECO:0007669"/>
    <property type="project" value="TreeGrafter"/>
</dbReference>